<feature type="region of interest" description="Disordered" evidence="2">
    <location>
        <begin position="274"/>
        <end position="301"/>
    </location>
</feature>
<evidence type="ECO:0000259" key="3">
    <source>
        <dbReference type="Pfam" id="PF01285"/>
    </source>
</evidence>
<dbReference type="GO" id="GO:0003700">
    <property type="term" value="F:DNA-binding transcription factor activity"/>
    <property type="evidence" value="ECO:0007669"/>
    <property type="project" value="InterPro"/>
</dbReference>
<proteinExistence type="inferred from homology"/>
<sequence>MPPETPRSNAKTGYSLTPSFTFNLGLSPSFRFGSPQNLSLLTSLSPHRILNRFSRSKDVNGPTSNTTESQSEAAPPVKEVVPSIELPKQTKLMDSFPEPYMESNASDSVCTAESVDLWSLANDTRNSANITSIHEDSTKEDFYFSPAEFFVDSAINLNSSPSIEEKSTETPTRKRASSCVDRSPCQVLASQIDNSGSPITPSAKKTDSSKVWTPGLDDVLLQCHDKYKRFRANNSPDALVFRHTSQNKILSRMLFNRTGAKRTAKQISSRLFRLNKSQPSKTSSSPSVSVSSQPPMEKPSIMVSSPVTQTIEGSSPTTNLCVKDFVLAFNYKQRLEKTHIFTKLHDSLKLQDSSTFDSIAKEAGVDTALFHKDFDFVVEKLSSQHVPIYNITAMMNMKPSENVTSTPTSPLTNPCSFSLDNGNFSTFMKISVCGKNIADSFLSWKSSITIYRGDQARLLKSTECVNGYKNNEGNFDLEVPFLNNFWSGYLTYLSNGSQAYDDLKTLRIVQVIYDGDNESTSSIHGFFTYSFEVSNDGSGIASVTKSTLKRSEESHSEMDDNATVLASSSPVKTSPSRFNLSIDTNLANRSISPGPLSVPTYDANVLHKHNPNYAQAQTRPILSRFKSMPDHGYMKSPFETYTDACSNYSTMGPMSNPPAGQAGLTQPPNTAPNVDVLHTPQSMQFSRASAASEMGQYHVAPAPIQYTASPAPVGPPGVGFPPNPNMVPPTWQAVQQQMIPMLPVQAASAPASQVHFPFAPEEPNNTKDAGRTTITFGPILEYDPSKDQRSQVKRTKGNPSMHKFQSNRQIMYKPKK</sequence>
<dbReference type="Proteomes" id="UP000195602">
    <property type="component" value="Unassembled WGS sequence"/>
</dbReference>
<dbReference type="KEGG" id="clus:A9F13_27g00286"/>
<protein>
    <recommendedName>
        <fullName evidence="3">TEA domain-containing protein</fullName>
    </recommendedName>
</protein>
<feature type="compositionally biased region" description="Low complexity" evidence="2">
    <location>
        <begin position="276"/>
        <end position="295"/>
    </location>
</feature>
<dbReference type="Gene3D" id="6.10.20.40">
    <property type="entry name" value="TEA/ATTS domain"/>
    <property type="match status" value="1"/>
</dbReference>
<gene>
    <name evidence="4" type="ORF">A9F13_27g00286</name>
</gene>
<evidence type="ECO:0000313" key="5">
    <source>
        <dbReference type="Proteomes" id="UP000195602"/>
    </source>
</evidence>
<feature type="region of interest" description="Disordered" evidence="2">
    <location>
        <begin position="781"/>
        <end position="803"/>
    </location>
</feature>
<feature type="compositionally biased region" description="Polar residues" evidence="2">
    <location>
        <begin position="61"/>
        <end position="72"/>
    </location>
</feature>
<feature type="region of interest" description="Disordered" evidence="2">
    <location>
        <begin position="550"/>
        <end position="570"/>
    </location>
</feature>
<evidence type="ECO:0000256" key="1">
    <source>
        <dbReference type="ARBA" id="ARBA00008421"/>
    </source>
</evidence>
<reference evidence="4 5" key="1">
    <citation type="submission" date="2017-04" db="EMBL/GenBank/DDBJ databases">
        <title>Draft genome of the yeast Clavispora lusitaniae type strain CBS 6936.</title>
        <authorList>
            <person name="Durrens P."/>
            <person name="Klopp C."/>
            <person name="Biteau N."/>
            <person name="Fitton-Ouhabi V."/>
            <person name="Dementhon K."/>
            <person name="Accoceberry I."/>
            <person name="Sherman D.J."/>
            <person name="Noel T."/>
        </authorList>
    </citation>
    <scope>NUCLEOTIDE SEQUENCE [LARGE SCALE GENOMIC DNA]</scope>
    <source>
        <strain evidence="4 5">CBS 6936</strain>
    </source>
</reference>
<feature type="region of interest" description="Disordered" evidence="2">
    <location>
        <begin position="53"/>
        <end position="78"/>
    </location>
</feature>
<dbReference type="AlphaFoldDB" id="A0AA91SZH9"/>
<dbReference type="Pfam" id="PF01285">
    <property type="entry name" value="TEA"/>
    <property type="match status" value="1"/>
</dbReference>
<dbReference type="InterPro" id="IPR038096">
    <property type="entry name" value="TEA/ATTS_sf"/>
</dbReference>
<feature type="domain" description="TEA" evidence="3">
    <location>
        <begin position="209"/>
        <end position="275"/>
    </location>
</feature>
<evidence type="ECO:0000313" key="4">
    <source>
        <dbReference type="EMBL" id="OVF04488.1"/>
    </source>
</evidence>
<organism evidence="4 5">
    <name type="scientific">Clavispora lusitaniae</name>
    <name type="common">Candida lusitaniae</name>
    <dbReference type="NCBI Taxonomy" id="36911"/>
    <lineage>
        <taxon>Eukaryota</taxon>
        <taxon>Fungi</taxon>
        <taxon>Dikarya</taxon>
        <taxon>Ascomycota</taxon>
        <taxon>Saccharomycotina</taxon>
        <taxon>Pichiomycetes</taxon>
        <taxon>Metschnikowiaceae</taxon>
        <taxon>Clavispora</taxon>
    </lineage>
</organism>
<dbReference type="EMBL" id="LYUB02000027">
    <property type="protein sequence ID" value="OVF04488.1"/>
    <property type="molecule type" value="Genomic_DNA"/>
</dbReference>
<comment type="similarity">
    <text evidence="1">Belongs to the TEC1 family.</text>
</comment>
<comment type="caution">
    <text evidence="4">The sequence shown here is derived from an EMBL/GenBank/DDBJ whole genome shotgun (WGS) entry which is preliminary data.</text>
</comment>
<dbReference type="InterPro" id="IPR000818">
    <property type="entry name" value="TEA/ATTS_dom"/>
</dbReference>
<accession>A0AA91SZH9</accession>
<name>A0AA91SZH9_CLALS</name>
<evidence type="ECO:0000256" key="2">
    <source>
        <dbReference type="SAM" id="MobiDB-lite"/>
    </source>
</evidence>